<dbReference type="OrthoDB" id="7353511at2"/>
<evidence type="ECO:0000256" key="1">
    <source>
        <dbReference type="SAM" id="SignalP"/>
    </source>
</evidence>
<accession>A0A0N1F090</accession>
<organism evidence="2 3">
    <name type="scientific">Bosea vaviloviae</name>
    <dbReference type="NCBI Taxonomy" id="1526658"/>
    <lineage>
        <taxon>Bacteria</taxon>
        <taxon>Pseudomonadati</taxon>
        <taxon>Pseudomonadota</taxon>
        <taxon>Alphaproteobacteria</taxon>
        <taxon>Hyphomicrobiales</taxon>
        <taxon>Boseaceae</taxon>
        <taxon>Bosea</taxon>
    </lineage>
</organism>
<reference evidence="2 3" key="1">
    <citation type="submission" date="2015-07" db="EMBL/GenBank/DDBJ databases">
        <title>Whole genome sequencing of Bosea vaviloviae isolated from cave pool.</title>
        <authorList>
            <person name="Tan N.E.H."/>
            <person name="Lee Y.P."/>
            <person name="Gan H.M."/>
            <person name="Barton H."/>
            <person name="Savka M.A."/>
        </authorList>
    </citation>
    <scope>NUCLEOTIDE SEQUENCE [LARGE SCALE GENOMIC DNA]</scope>
    <source>
        <strain evidence="2 3">SD260</strain>
    </source>
</reference>
<keyword evidence="3" id="KW-1185">Reference proteome</keyword>
<feature type="signal peptide" evidence="1">
    <location>
        <begin position="1"/>
        <end position="23"/>
    </location>
</feature>
<sequence length="187" mass="20299">MIKAIAFSLLILAISGWVAPVSAQSVSPYAGQEAREIKALSRNEIDDLSLGRGMGLAKPAELNRYPGPLHALELASELQLSAEQRSGLKKSEARMKAGAMALGAEILDLELKLDVAFARRTIEPLRLRELTAQIGTRQGSLRAVHLQAHIETAGLLTSDQIARYDVLRGYRNPSPAAPSGHHLKQHR</sequence>
<keyword evidence="1" id="KW-0732">Signal</keyword>
<name>A0A0N1F090_9HYPH</name>
<dbReference type="EMBL" id="LGSZ01000071">
    <property type="protein sequence ID" value="KPH76149.1"/>
    <property type="molecule type" value="Genomic_DNA"/>
</dbReference>
<dbReference type="RefSeq" id="WP_054211509.1">
    <property type="nucleotide sequence ID" value="NZ_LGSZ01000071.1"/>
</dbReference>
<comment type="caution">
    <text evidence="2">The sequence shown here is derived from an EMBL/GenBank/DDBJ whole genome shotgun (WGS) entry which is preliminary data.</text>
</comment>
<gene>
    <name evidence="2" type="ORF">AE618_23590</name>
</gene>
<proteinExistence type="predicted"/>
<dbReference type="Proteomes" id="UP000037822">
    <property type="component" value="Unassembled WGS sequence"/>
</dbReference>
<protein>
    <recommendedName>
        <fullName evidence="4">Periplasmic heavy metal sensor</fullName>
    </recommendedName>
</protein>
<dbReference type="Gene3D" id="1.20.120.1490">
    <property type="match status" value="1"/>
</dbReference>
<evidence type="ECO:0000313" key="2">
    <source>
        <dbReference type="EMBL" id="KPH76149.1"/>
    </source>
</evidence>
<dbReference type="AlphaFoldDB" id="A0A0N1F090"/>
<evidence type="ECO:0008006" key="4">
    <source>
        <dbReference type="Google" id="ProtNLM"/>
    </source>
</evidence>
<dbReference type="PATRIC" id="fig|1526658.3.peg.3721"/>
<evidence type="ECO:0000313" key="3">
    <source>
        <dbReference type="Proteomes" id="UP000037822"/>
    </source>
</evidence>
<feature type="chain" id="PRO_5005870783" description="Periplasmic heavy metal sensor" evidence="1">
    <location>
        <begin position="24"/>
        <end position="187"/>
    </location>
</feature>